<evidence type="ECO:0000313" key="3">
    <source>
        <dbReference type="Proteomes" id="UP001501509"/>
    </source>
</evidence>
<sequence>MLFRFFRWKRDRRMRQQVNTLYTAQFGPPPVAPGPPGPQYPPGPYGPPPPAQGPVCPTCGRP</sequence>
<evidence type="ECO:0000256" key="1">
    <source>
        <dbReference type="SAM" id="MobiDB-lite"/>
    </source>
</evidence>
<dbReference type="Proteomes" id="UP001501509">
    <property type="component" value="Unassembled WGS sequence"/>
</dbReference>
<gene>
    <name evidence="2" type="ORF">GCM10010411_49960</name>
</gene>
<feature type="compositionally biased region" description="Pro residues" evidence="1">
    <location>
        <begin position="27"/>
        <end position="52"/>
    </location>
</feature>
<comment type="caution">
    <text evidence="2">The sequence shown here is derived from an EMBL/GenBank/DDBJ whole genome shotgun (WGS) entry which is preliminary data.</text>
</comment>
<accession>A0ABP6C9U4</accession>
<keyword evidence="3" id="KW-1185">Reference proteome</keyword>
<feature type="region of interest" description="Disordered" evidence="1">
    <location>
        <begin position="23"/>
        <end position="62"/>
    </location>
</feature>
<protein>
    <submittedName>
        <fullName evidence="2">Uncharacterized protein</fullName>
    </submittedName>
</protein>
<name>A0ABP6C9U4_9ACTN</name>
<proteinExistence type="predicted"/>
<evidence type="ECO:0000313" key="2">
    <source>
        <dbReference type="EMBL" id="GAA2609674.1"/>
    </source>
</evidence>
<dbReference type="EMBL" id="BAAATD010000006">
    <property type="protein sequence ID" value="GAA2609674.1"/>
    <property type="molecule type" value="Genomic_DNA"/>
</dbReference>
<organism evidence="2 3">
    <name type="scientific">Actinomadura fulvescens</name>
    <dbReference type="NCBI Taxonomy" id="46160"/>
    <lineage>
        <taxon>Bacteria</taxon>
        <taxon>Bacillati</taxon>
        <taxon>Actinomycetota</taxon>
        <taxon>Actinomycetes</taxon>
        <taxon>Streptosporangiales</taxon>
        <taxon>Thermomonosporaceae</taxon>
        <taxon>Actinomadura</taxon>
    </lineage>
</organism>
<reference evidence="3" key="1">
    <citation type="journal article" date="2019" name="Int. J. Syst. Evol. Microbiol.">
        <title>The Global Catalogue of Microorganisms (GCM) 10K type strain sequencing project: providing services to taxonomists for standard genome sequencing and annotation.</title>
        <authorList>
            <consortium name="The Broad Institute Genomics Platform"/>
            <consortium name="The Broad Institute Genome Sequencing Center for Infectious Disease"/>
            <person name="Wu L."/>
            <person name="Ma J."/>
        </authorList>
    </citation>
    <scope>NUCLEOTIDE SEQUENCE [LARGE SCALE GENOMIC DNA]</scope>
    <source>
        <strain evidence="3">JCM 6833</strain>
    </source>
</reference>